<organism evidence="3 4">
    <name type="scientific">Comamonas avium</name>
    <dbReference type="NCBI Taxonomy" id="2762231"/>
    <lineage>
        <taxon>Bacteria</taxon>
        <taxon>Pseudomonadati</taxon>
        <taxon>Pseudomonadota</taxon>
        <taxon>Betaproteobacteria</taxon>
        <taxon>Burkholderiales</taxon>
        <taxon>Comamonadaceae</taxon>
        <taxon>Comamonas</taxon>
    </lineage>
</organism>
<dbReference type="PROSITE" id="PS00166">
    <property type="entry name" value="ENOYL_COA_HYDRATASE"/>
    <property type="match status" value="1"/>
</dbReference>
<dbReference type="InterPro" id="IPR018376">
    <property type="entry name" value="Enoyl-CoA_hyd/isom_CS"/>
</dbReference>
<evidence type="ECO:0000256" key="2">
    <source>
        <dbReference type="RuleBase" id="RU003707"/>
    </source>
</evidence>
<dbReference type="SUPFAM" id="SSF52096">
    <property type="entry name" value="ClpP/crotonase"/>
    <property type="match status" value="1"/>
</dbReference>
<evidence type="ECO:0000313" key="4">
    <source>
        <dbReference type="Proteomes" id="UP000634919"/>
    </source>
</evidence>
<keyword evidence="4" id="KW-1185">Reference proteome</keyword>
<dbReference type="Pfam" id="PF00378">
    <property type="entry name" value="ECH_1"/>
    <property type="match status" value="1"/>
</dbReference>
<dbReference type="Proteomes" id="UP000634919">
    <property type="component" value="Unassembled WGS sequence"/>
</dbReference>
<evidence type="ECO:0000313" key="3">
    <source>
        <dbReference type="EMBL" id="MBD7958942.1"/>
    </source>
</evidence>
<reference evidence="3 4" key="1">
    <citation type="submission" date="2020-08" db="EMBL/GenBank/DDBJ databases">
        <title>A Genomic Blueprint of the Chicken Gut Microbiome.</title>
        <authorList>
            <person name="Gilroy R."/>
            <person name="Ravi A."/>
            <person name="Getino M."/>
            <person name="Pursley I."/>
            <person name="Horton D.L."/>
            <person name="Alikhan N.-F."/>
            <person name="Baker D."/>
            <person name="Gharbi K."/>
            <person name="Hall N."/>
            <person name="Watson M."/>
            <person name="Adriaenssens E.M."/>
            <person name="Foster-Nyarko E."/>
            <person name="Jarju S."/>
            <person name="Secka A."/>
            <person name="Antonio M."/>
            <person name="Oren A."/>
            <person name="Chaudhuri R."/>
            <person name="La Ragione R.M."/>
            <person name="Hildebrand F."/>
            <person name="Pallen M.J."/>
        </authorList>
    </citation>
    <scope>NUCLEOTIDE SEQUENCE [LARGE SCALE GENOMIC DNA]</scope>
    <source>
        <strain evidence="3 4">Sa2CVA6</strain>
    </source>
</reference>
<accession>A0ABR8S652</accession>
<evidence type="ECO:0000256" key="1">
    <source>
        <dbReference type="ARBA" id="ARBA00005254"/>
    </source>
</evidence>
<dbReference type="PANTHER" id="PTHR11941:SF54">
    <property type="entry name" value="ENOYL-COA HYDRATASE, MITOCHONDRIAL"/>
    <property type="match status" value="1"/>
</dbReference>
<dbReference type="PANTHER" id="PTHR11941">
    <property type="entry name" value="ENOYL-COA HYDRATASE-RELATED"/>
    <property type="match status" value="1"/>
</dbReference>
<comment type="caution">
    <text evidence="3">The sequence shown here is derived from an EMBL/GenBank/DDBJ whole genome shotgun (WGS) entry which is preliminary data.</text>
</comment>
<proteinExistence type="inferred from homology"/>
<sequence length="258" mass="27761">MSGEITIEPWSQIQGEDAGIFSVEIVNPEKLNAMTRKMWRQLKAIFEDIQKNHMARCIVVQSHGGNFCAGGDIAEYPAFRFDPDSLAAFHEEDVWGGLNAMLSCDVPIVASIAGVCMGAGVEIASCCDVRWVSENASFGAPIAKLGFPMAPKELHLVASAVGAHTAKRMLLEAAVFSAQDMAATGWCAQPLPALRLHERVEGVARRIASLSPQAARLNKQAMRSLSLNEAVPAPYAYAASAEHCEGVTAFIEKRSANF</sequence>
<dbReference type="RefSeq" id="WP_191721370.1">
    <property type="nucleotide sequence ID" value="NZ_JACSQK010000001.1"/>
</dbReference>
<name>A0ABR8S652_9BURK</name>
<dbReference type="InterPro" id="IPR001753">
    <property type="entry name" value="Enoyl-CoA_hydra/iso"/>
</dbReference>
<dbReference type="CDD" id="cd06558">
    <property type="entry name" value="crotonase-like"/>
    <property type="match status" value="1"/>
</dbReference>
<comment type="similarity">
    <text evidence="1 2">Belongs to the enoyl-CoA hydratase/isomerase family.</text>
</comment>
<protein>
    <submittedName>
        <fullName evidence="3">Enoyl-CoA hydratase/isomerase family protein</fullName>
    </submittedName>
</protein>
<dbReference type="InterPro" id="IPR029045">
    <property type="entry name" value="ClpP/crotonase-like_dom_sf"/>
</dbReference>
<dbReference type="EMBL" id="JACSQK010000001">
    <property type="protein sequence ID" value="MBD7958942.1"/>
    <property type="molecule type" value="Genomic_DNA"/>
</dbReference>
<gene>
    <name evidence="3" type="ORF">H9646_00465</name>
</gene>
<dbReference type="Gene3D" id="3.90.226.10">
    <property type="entry name" value="2-enoyl-CoA Hydratase, Chain A, domain 1"/>
    <property type="match status" value="1"/>
</dbReference>